<dbReference type="EnsemblMetazoa" id="GAUT042805-RA">
    <property type="protein sequence ID" value="GAUT042805-PA"/>
    <property type="gene ID" value="GAUT042805"/>
</dbReference>
<dbReference type="GO" id="GO:0006508">
    <property type="term" value="P:proteolysis"/>
    <property type="evidence" value="ECO:0007669"/>
    <property type="project" value="InterPro"/>
</dbReference>
<feature type="binding site" evidence="6">
    <location>
        <position position="86"/>
    </location>
    <ligand>
        <name>chloride</name>
        <dbReference type="ChEBI" id="CHEBI:17996"/>
        <label>1</label>
    </ligand>
</feature>
<dbReference type="GO" id="GO:0008237">
    <property type="term" value="F:metallopeptidase activity"/>
    <property type="evidence" value="ECO:0007669"/>
    <property type="project" value="InterPro"/>
</dbReference>
<dbReference type="STRING" id="7395.A0A1A9VNQ4"/>
<feature type="glycosylation site" description="N-linked (GlcNAc...) asparagine; partial" evidence="5">
    <location>
        <position position="16"/>
    </location>
</feature>
<keyword evidence="10" id="KW-1185">Reference proteome</keyword>
<proteinExistence type="inferred from homology"/>
<evidence type="ECO:0000256" key="8">
    <source>
        <dbReference type="PROSITE-ProRule" id="PRU01355"/>
    </source>
</evidence>
<dbReference type="AlphaFoldDB" id="A0A1A9VNQ4"/>
<evidence type="ECO:0000256" key="6">
    <source>
        <dbReference type="PIRSR" id="PIRSR601548-2"/>
    </source>
</evidence>
<accession>A0A1A9VNQ4</accession>
<feature type="disulfide bond" evidence="7 8">
    <location>
        <begin position="11"/>
        <end position="19"/>
    </location>
</feature>
<evidence type="ECO:0000313" key="9">
    <source>
        <dbReference type="EnsemblMetazoa" id="GAUT042805-PA"/>
    </source>
</evidence>
<dbReference type="GO" id="GO:0005886">
    <property type="term" value="C:plasma membrane"/>
    <property type="evidence" value="ECO:0007669"/>
    <property type="project" value="TreeGrafter"/>
</dbReference>
<keyword evidence="4 5" id="KW-0325">Glycoprotein</keyword>
<evidence type="ECO:0000256" key="3">
    <source>
        <dbReference type="ARBA" id="ARBA00023157"/>
    </source>
</evidence>
<dbReference type="GO" id="GO:0005615">
    <property type="term" value="C:extracellular space"/>
    <property type="evidence" value="ECO:0007669"/>
    <property type="project" value="TreeGrafter"/>
</dbReference>
<evidence type="ECO:0000256" key="7">
    <source>
        <dbReference type="PIRSR" id="PIRSR601548-4"/>
    </source>
</evidence>
<evidence type="ECO:0000256" key="1">
    <source>
        <dbReference type="ARBA" id="ARBA00008139"/>
    </source>
</evidence>
<comment type="caution">
    <text evidence="8">Lacks conserved residue(s) required for the propagation of feature annotation.</text>
</comment>
<dbReference type="InterPro" id="IPR001548">
    <property type="entry name" value="Peptidase_M2"/>
</dbReference>
<name>A0A1A9VNQ4_GLOAU</name>
<organism evidence="9 10">
    <name type="scientific">Glossina austeni</name>
    <name type="common">Savannah tsetse fly</name>
    <dbReference type="NCBI Taxonomy" id="7395"/>
    <lineage>
        <taxon>Eukaryota</taxon>
        <taxon>Metazoa</taxon>
        <taxon>Ecdysozoa</taxon>
        <taxon>Arthropoda</taxon>
        <taxon>Hexapoda</taxon>
        <taxon>Insecta</taxon>
        <taxon>Pterygota</taxon>
        <taxon>Neoptera</taxon>
        <taxon>Endopterygota</taxon>
        <taxon>Diptera</taxon>
        <taxon>Brachycera</taxon>
        <taxon>Muscomorpha</taxon>
        <taxon>Hippoboscoidea</taxon>
        <taxon>Glossinidae</taxon>
        <taxon>Glossina</taxon>
    </lineage>
</organism>
<sequence>MEPNFAKVRVCDCKDNNKCDKSLDPDVEEIITKSRDPEELKHYWLEFYNKAGTPTRNRFERYIELNTKAAQLNNFTSRAELWLAEYEDETFEQQLEDIFEDIKTLYHQLHGYVRYRLKQCDDVVSKTLYRKK</sequence>
<dbReference type="GO" id="GO:0008241">
    <property type="term" value="F:peptidyl-dipeptidase activity"/>
    <property type="evidence" value="ECO:0007669"/>
    <property type="project" value="InterPro"/>
</dbReference>
<evidence type="ECO:0000256" key="4">
    <source>
        <dbReference type="ARBA" id="ARBA00023180"/>
    </source>
</evidence>
<keyword evidence="3 7" id="KW-1015">Disulfide bond</keyword>
<dbReference type="PANTHER" id="PTHR10514:SF44">
    <property type="entry name" value="ANGIOTENSIN-CONVERTING ENZYME-RELATED"/>
    <property type="match status" value="1"/>
</dbReference>
<evidence type="ECO:0000256" key="2">
    <source>
        <dbReference type="ARBA" id="ARBA00022729"/>
    </source>
</evidence>
<dbReference type="Proteomes" id="UP000078200">
    <property type="component" value="Unassembled WGS sequence"/>
</dbReference>
<dbReference type="PANTHER" id="PTHR10514">
    <property type="entry name" value="ANGIOTENSIN-CONVERTING ENZYME"/>
    <property type="match status" value="1"/>
</dbReference>
<dbReference type="VEuPathDB" id="VectorBase:GAUT042805"/>
<keyword evidence="2" id="KW-0732">Signal</keyword>
<evidence type="ECO:0000256" key="5">
    <source>
        <dbReference type="PIRSR" id="PIRSR601548-10"/>
    </source>
</evidence>
<reference evidence="9" key="1">
    <citation type="submission" date="2020-05" db="UniProtKB">
        <authorList>
            <consortium name="EnsemblMetazoa"/>
        </authorList>
    </citation>
    <scope>IDENTIFICATION</scope>
    <source>
        <strain evidence="9">TTRI</strain>
    </source>
</reference>
<dbReference type="Pfam" id="PF01401">
    <property type="entry name" value="Peptidase_M2"/>
    <property type="match status" value="1"/>
</dbReference>
<dbReference type="SUPFAM" id="SSF55486">
    <property type="entry name" value="Metalloproteases ('zincins'), catalytic domain"/>
    <property type="match status" value="1"/>
</dbReference>
<comment type="similarity">
    <text evidence="1 8">Belongs to the peptidase M2 family.</text>
</comment>
<evidence type="ECO:0000313" key="10">
    <source>
        <dbReference type="Proteomes" id="UP000078200"/>
    </source>
</evidence>
<protein>
    <submittedName>
        <fullName evidence="9">Uncharacterized protein</fullName>
    </submittedName>
</protein>
<dbReference type="PROSITE" id="PS52011">
    <property type="entry name" value="PEPTIDASE_M2"/>
    <property type="match status" value="1"/>
</dbReference>